<dbReference type="AlphaFoldDB" id="A0A6I7HSG3"/>
<dbReference type="EMBL" id="QPIX01000001">
    <property type="protein sequence ID" value="RCW28148.1"/>
    <property type="molecule type" value="Genomic_DNA"/>
</dbReference>
<proteinExistence type="inferred from homology"/>
<evidence type="ECO:0000256" key="1">
    <source>
        <dbReference type="ARBA" id="ARBA00006484"/>
    </source>
</evidence>
<dbReference type="Gene3D" id="3.40.50.720">
    <property type="entry name" value="NAD(P)-binding Rossmann-like Domain"/>
    <property type="match status" value="1"/>
</dbReference>
<keyword evidence="2" id="KW-0560">Oxidoreductase</keyword>
<dbReference type="Pfam" id="PF13561">
    <property type="entry name" value="adh_short_C2"/>
    <property type="match status" value="1"/>
</dbReference>
<dbReference type="PANTHER" id="PTHR43477">
    <property type="entry name" value="DIHYDROANTICAPSIN 7-DEHYDROGENASE"/>
    <property type="match status" value="1"/>
</dbReference>
<comment type="caution">
    <text evidence="3">The sequence shown here is derived from an EMBL/GenBank/DDBJ whole genome shotgun (WGS) entry which is preliminary data.</text>
</comment>
<dbReference type="PANTHER" id="PTHR43477:SF1">
    <property type="entry name" value="DIHYDROANTICAPSIN 7-DEHYDROGENASE"/>
    <property type="match status" value="1"/>
</dbReference>
<dbReference type="InterPro" id="IPR051122">
    <property type="entry name" value="SDR_DHRS6-like"/>
</dbReference>
<gene>
    <name evidence="3" type="ORF">DFR48_101157</name>
</gene>
<evidence type="ECO:0000313" key="4">
    <source>
        <dbReference type="Proteomes" id="UP000252582"/>
    </source>
</evidence>
<dbReference type="PRINTS" id="PR00081">
    <property type="entry name" value="GDHRDH"/>
</dbReference>
<protein>
    <submittedName>
        <fullName evidence="3">NADP-dependent 3-hydroxy acid dehydrogenase YdfG</fullName>
    </submittedName>
</protein>
<dbReference type="GO" id="GO:0016491">
    <property type="term" value="F:oxidoreductase activity"/>
    <property type="evidence" value="ECO:0007669"/>
    <property type="project" value="UniProtKB-KW"/>
</dbReference>
<reference evidence="3 4" key="1">
    <citation type="submission" date="2018-07" db="EMBL/GenBank/DDBJ databases">
        <title>Genomic Encyclopedia of Type Strains, Phase IV (KMG-IV): sequencing the most valuable type-strain genomes for metagenomic binning, comparative biology and taxonomic classification.</title>
        <authorList>
            <person name="Goeker M."/>
        </authorList>
    </citation>
    <scope>NUCLEOTIDE SEQUENCE [LARGE SCALE GENOMIC DNA]</scope>
    <source>
        <strain evidence="3 4">DSM 25528</strain>
    </source>
</reference>
<organism evidence="3 4">
    <name type="scientific">Ciceribacter lividus</name>
    <dbReference type="NCBI Taxonomy" id="1197950"/>
    <lineage>
        <taxon>Bacteria</taxon>
        <taxon>Pseudomonadati</taxon>
        <taxon>Pseudomonadota</taxon>
        <taxon>Alphaproteobacteria</taxon>
        <taxon>Hyphomicrobiales</taxon>
        <taxon>Rhizobiaceae</taxon>
        <taxon>Ciceribacter</taxon>
    </lineage>
</organism>
<dbReference type="PROSITE" id="PS51257">
    <property type="entry name" value="PROKAR_LIPOPROTEIN"/>
    <property type="match status" value="1"/>
</dbReference>
<dbReference type="SUPFAM" id="SSF51735">
    <property type="entry name" value="NAD(P)-binding Rossmann-fold domains"/>
    <property type="match status" value="1"/>
</dbReference>
<accession>A0A6I7HSG3</accession>
<dbReference type="InterPro" id="IPR036291">
    <property type="entry name" value="NAD(P)-bd_dom_sf"/>
</dbReference>
<comment type="similarity">
    <text evidence="1">Belongs to the short-chain dehydrogenases/reductases (SDR) family.</text>
</comment>
<evidence type="ECO:0000256" key="2">
    <source>
        <dbReference type="ARBA" id="ARBA00023002"/>
    </source>
</evidence>
<name>A0A6I7HSG3_9HYPH</name>
<evidence type="ECO:0000313" key="3">
    <source>
        <dbReference type="EMBL" id="RCW28148.1"/>
    </source>
</evidence>
<sequence>MFLSNKNIVIFGGSGAIGSAVAGACLAEGARVFIGARDAQRLAAAASLLDTGHGRLETFVVDTQRSDVVARSVAGIAAGVDEIDVVMDATSVPHDQGTQIDALDVDTFMVPVDGVLASLFNTTKAALPRMGKTRQGLVLTLTTPGGRTAVPGHLGNSVASAGVEAFTRVLAAELGPRNIRAVCLGPHALADAPRAGSYTAKLFEAKAAAMGLAVDEWLGAAAGTTMLGRLPTLQDVAQTAVFLMSDRARAMTAAYVNLTSGMIAD</sequence>
<dbReference type="InterPro" id="IPR002347">
    <property type="entry name" value="SDR_fam"/>
</dbReference>
<dbReference type="Proteomes" id="UP000252582">
    <property type="component" value="Unassembled WGS sequence"/>
</dbReference>
<dbReference type="RefSeq" id="WP_114361266.1">
    <property type="nucleotide sequence ID" value="NZ_QPIX01000001.1"/>
</dbReference>
<keyword evidence="4" id="KW-1185">Reference proteome</keyword>